<keyword evidence="1" id="KW-0560">Oxidoreductase</keyword>
<sequence length="416" mass="47988">MWGRRGVPRLYAMTLPLSTYNMLDFNNTEIAFSSKSRGELQNAYWLFNTIKYPWLVKCAKVATSIALKIHFPLAWAVKPTLYKQFVGGETLQDCSAAINHLMKYNVKSTLDYSAESEQTPEGIQATFEETLRSIDFAKGNTNLAYAVFKPSTITTDELLAKASEKREELTIDDVRHFREFCERFMALCQRAYDNDVRILVDAEDYCFQDAIDALTDEAMRKFNKKRAIVFATLQMYRHDRMPYLRRIYDDAVAKGYIAGVKFVRGAYMEAERARAAALDYPDPICKDKQATDENYDAAVRFTMDHLDRFEMFMGTHNEESNYKLAQLMDEKGIARDDSRVFFAQLLGMSDNISFNLAHAGYNVTKYVPYASVRDVLPYLIRRAEENTSVAGQTSRELRMLEMEMTRRKEHKPAEGR</sequence>
<feature type="domain" description="Proline dehydrogenase" evidence="2">
    <location>
        <begin position="96"/>
        <end position="395"/>
    </location>
</feature>
<dbReference type="GO" id="GO:0010133">
    <property type="term" value="P:L-proline catabolic process to L-glutamate"/>
    <property type="evidence" value="ECO:0007669"/>
    <property type="project" value="TreeGrafter"/>
</dbReference>
<dbReference type="InterPro" id="IPR002872">
    <property type="entry name" value="Proline_DH_dom"/>
</dbReference>
<proteinExistence type="predicted"/>
<dbReference type="EMBL" id="CACRUW010000014">
    <property type="protein sequence ID" value="VYU32196.1"/>
    <property type="molecule type" value="Genomic_DNA"/>
</dbReference>
<name>A0A6N3DS71_PARDI</name>
<reference evidence="3" key="1">
    <citation type="submission" date="2019-11" db="EMBL/GenBank/DDBJ databases">
        <authorList>
            <person name="Feng L."/>
        </authorList>
    </citation>
    <scope>NUCLEOTIDE SEQUENCE</scope>
    <source>
        <strain evidence="3">PdistasonisLFYP31</strain>
    </source>
</reference>
<dbReference type="Gene3D" id="3.20.20.220">
    <property type="match status" value="1"/>
</dbReference>
<dbReference type="SUPFAM" id="SSF51730">
    <property type="entry name" value="FAD-linked oxidoreductase"/>
    <property type="match status" value="1"/>
</dbReference>
<protein>
    <submittedName>
        <fullName evidence="3">Bifunctional proline dehydrogenase/pyrroline-5-carboxylate dehydrogenase</fullName>
    </submittedName>
</protein>
<gene>
    <name evidence="3" type="ORF">PDLFYP31_02211</name>
</gene>
<organism evidence="3">
    <name type="scientific">Parabacteroides distasonis</name>
    <dbReference type="NCBI Taxonomy" id="823"/>
    <lineage>
        <taxon>Bacteria</taxon>
        <taxon>Pseudomonadati</taxon>
        <taxon>Bacteroidota</taxon>
        <taxon>Bacteroidia</taxon>
        <taxon>Bacteroidales</taxon>
        <taxon>Tannerellaceae</taxon>
        <taxon>Parabacteroides</taxon>
    </lineage>
</organism>
<evidence type="ECO:0000256" key="1">
    <source>
        <dbReference type="ARBA" id="ARBA00023002"/>
    </source>
</evidence>
<evidence type="ECO:0000259" key="2">
    <source>
        <dbReference type="Pfam" id="PF01619"/>
    </source>
</evidence>
<dbReference type="InterPro" id="IPR029041">
    <property type="entry name" value="FAD-linked_oxidoreductase-like"/>
</dbReference>
<dbReference type="Pfam" id="PF01619">
    <property type="entry name" value="Pro_dh"/>
    <property type="match status" value="1"/>
</dbReference>
<accession>A0A6N3DS71</accession>
<dbReference type="GO" id="GO:0004657">
    <property type="term" value="F:proline dehydrogenase activity"/>
    <property type="evidence" value="ECO:0007669"/>
    <property type="project" value="InterPro"/>
</dbReference>
<dbReference type="PANTHER" id="PTHR13914:SF0">
    <property type="entry name" value="PROLINE DEHYDROGENASE 1, MITOCHONDRIAL"/>
    <property type="match status" value="1"/>
</dbReference>
<dbReference type="AlphaFoldDB" id="A0A6N3DS71"/>
<dbReference type="InterPro" id="IPR015659">
    <property type="entry name" value="Proline_oxidase"/>
</dbReference>
<dbReference type="PANTHER" id="PTHR13914">
    <property type="entry name" value="PROLINE OXIDASE"/>
    <property type="match status" value="1"/>
</dbReference>
<evidence type="ECO:0000313" key="3">
    <source>
        <dbReference type="EMBL" id="VYU32196.1"/>
    </source>
</evidence>
<dbReference type="GO" id="GO:0071949">
    <property type="term" value="F:FAD binding"/>
    <property type="evidence" value="ECO:0007669"/>
    <property type="project" value="TreeGrafter"/>
</dbReference>